<dbReference type="Proteomes" id="UP001515500">
    <property type="component" value="Chromosome 17"/>
</dbReference>
<dbReference type="Pfam" id="PF05699">
    <property type="entry name" value="Dimer_Tnp_hAT"/>
    <property type="match status" value="1"/>
</dbReference>
<dbReference type="AlphaFoldDB" id="A0AB40CYP5"/>
<gene>
    <name evidence="4" type="primary">LOC120281115</name>
</gene>
<name>A0AB40CYP5_DIOCR</name>
<dbReference type="GeneID" id="120281115"/>
<evidence type="ECO:0000259" key="2">
    <source>
        <dbReference type="Pfam" id="PF05699"/>
    </source>
</evidence>
<feature type="region of interest" description="Disordered" evidence="1">
    <location>
        <begin position="165"/>
        <end position="236"/>
    </location>
</feature>
<sequence length="236" mass="27366">MEVKMGLYKTIEKMYPDLSTIINIGQQLEKFKKAEGLFGMSMAILTREKGATCYGEECKELQNLAIRVLSLTCSTTGCKRNWSTFEYEHSKKGNRLEQQRLNALVFVKYNIQLELRQEKREKKDETYDPICLIDMESDDEWITEVEDACLPQDNSWMDMNECFEDDGGLGSNNKRKRGPRNLKLDRKRKGKALVDEEEVEEADDDEEANTEEEEQEDVMVEDDDDADDDDDEGLQI</sequence>
<reference evidence="4" key="1">
    <citation type="submission" date="2025-08" db="UniProtKB">
        <authorList>
            <consortium name="RefSeq"/>
        </authorList>
    </citation>
    <scope>IDENTIFICATION</scope>
</reference>
<dbReference type="InterPro" id="IPR008906">
    <property type="entry name" value="HATC_C_dom"/>
</dbReference>
<dbReference type="RefSeq" id="XP_039143971.1">
    <property type="nucleotide sequence ID" value="XM_039288037.1"/>
</dbReference>
<evidence type="ECO:0000313" key="4">
    <source>
        <dbReference type="RefSeq" id="XP_039143971.1"/>
    </source>
</evidence>
<organism evidence="3 4">
    <name type="scientific">Dioscorea cayennensis subsp. rotundata</name>
    <name type="common">White Guinea yam</name>
    <name type="synonym">Dioscorea rotundata</name>
    <dbReference type="NCBI Taxonomy" id="55577"/>
    <lineage>
        <taxon>Eukaryota</taxon>
        <taxon>Viridiplantae</taxon>
        <taxon>Streptophyta</taxon>
        <taxon>Embryophyta</taxon>
        <taxon>Tracheophyta</taxon>
        <taxon>Spermatophyta</taxon>
        <taxon>Magnoliopsida</taxon>
        <taxon>Liliopsida</taxon>
        <taxon>Dioscoreales</taxon>
        <taxon>Dioscoreaceae</taxon>
        <taxon>Dioscorea</taxon>
    </lineage>
</organism>
<dbReference type="GO" id="GO:0046983">
    <property type="term" value="F:protein dimerization activity"/>
    <property type="evidence" value="ECO:0007669"/>
    <property type="project" value="InterPro"/>
</dbReference>
<dbReference type="SUPFAM" id="SSF53098">
    <property type="entry name" value="Ribonuclease H-like"/>
    <property type="match status" value="1"/>
</dbReference>
<feature type="compositionally biased region" description="Acidic residues" evidence="1">
    <location>
        <begin position="195"/>
        <end position="236"/>
    </location>
</feature>
<accession>A0AB40CYP5</accession>
<evidence type="ECO:0000256" key="1">
    <source>
        <dbReference type="SAM" id="MobiDB-lite"/>
    </source>
</evidence>
<keyword evidence="3" id="KW-1185">Reference proteome</keyword>
<feature type="domain" description="HAT C-terminal dimerisation" evidence="2">
    <location>
        <begin position="53"/>
        <end position="111"/>
    </location>
</feature>
<proteinExistence type="predicted"/>
<dbReference type="InterPro" id="IPR012337">
    <property type="entry name" value="RNaseH-like_sf"/>
</dbReference>
<protein>
    <submittedName>
        <fullName evidence="4">Protein FAM50A-like</fullName>
    </submittedName>
</protein>
<evidence type="ECO:0000313" key="3">
    <source>
        <dbReference type="Proteomes" id="UP001515500"/>
    </source>
</evidence>
<feature type="compositionally biased region" description="Basic residues" evidence="1">
    <location>
        <begin position="173"/>
        <end position="191"/>
    </location>
</feature>